<protein>
    <submittedName>
        <fullName evidence="1">Uncharacterized protein</fullName>
    </submittedName>
</protein>
<organism evidence="1">
    <name type="scientific">uncultured Nocardioides sp</name>
    <dbReference type="NCBI Taxonomy" id="198441"/>
    <lineage>
        <taxon>Bacteria</taxon>
        <taxon>Bacillati</taxon>
        <taxon>Actinomycetota</taxon>
        <taxon>Actinomycetes</taxon>
        <taxon>Propionibacteriales</taxon>
        <taxon>Nocardioidaceae</taxon>
        <taxon>Nocardioides</taxon>
        <taxon>environmental samples</taxon>
    </lineage>
</organism>
<dbReference type="EMBL" id="CADCUN010000004">
    <property type="protein sequence ID" value="CAA9370784.1"/>
    <property type="molecule type" value="Genomic_DNA"/>
</dbReference>
<gene>
    <name evidence="1" type="ORF">AVDCRST_MAG60-42</name>
</gene>
<evidence type="ECO:0000313" key="1">
    <source>
        <dbReference type="EMBL" id="CAA9370784.1"/>
    </source>
</evidence>
<reference evidence="1" key="1">
    <citation type="submission" date="2020-02" db="EMBL/GenBank/DDBJ databases">
        <authorList>
            <person name="Meier V. D."/>
        </authorList>
    </citation>
    <scope>NUCLEOTIDE SEQUENCE</scope>
    <source>
        <strain evidence="1">AVDCRST_MAG60</strain>
    </source>
</reference>
<dbReference type="AlphaFoldDB" id="A0A6J4N228"/>
<proteinExistence type="predicted"/>
<sequence length="46" mass="4995">MGVQVEPASARWPVGTDGERQEQLVGVEVATRVPAAFDQRVGGWTR</sequence>
<accession>A0A6J4N228</accession>
<name>A0A6J4N228_9ACTN</name>